<protein>
    <submittedName>
        <fullName evidence="3">Prepilin-type N-terminal cleavage/methylation domain-containing protein</fullName>
    </submittedName>
</protein>
<reference evidence="3" key="1">
    <citation type="journal article" date="2023" name="Int. J. Syst. Evol. Microbiol.">
        <title>&lt;i&gt;Shewanella septentrionalis&lt;/i&gt; sp. nov. and &lt;i&gt;Shewanella holmiensis&lt;/i&gt; sp. nov., isolated from Baltic Sea water and sediments.</title>
        <authorList>
            <person name="Martin-Rodriguez A.J."/>
            <person name="Thorell K."/>
            <person name="Joffre E."/>
            <person name="Jensie-Markopoulos S."/>
            <person name="Moore E.R.B."/>
            <person name="Sjoling A."/>
        </authorList>
    </citation>
    <scope>NUCLEOTIDE SEQUENCE</scope>
    <source>
        <strain evidence="3">SP1S2-7</strain>
    </source>
</reference>
<dbReference type="SUPFAM" id="SSF54523">
    <property type="entry name" value="Pili subunits"/>
    <property type="match status" value="1"/>
</dbReference>
<dbReference type="NCBIfam" id="TIGR02532">
    <property type="entry name" value="IV_pilin_GFxxxE"/>
    <property type="match status" value="1"/>
</dbReference>
<feature type="transmembrane region" description="Helical" evidence="2">
    <location>
        <begin position="12"/>
        <end position="31"/>
    </location>
</feature>
<proteinExistence type="predicted"/>
<keyword evidence="2" id="KW-1133">Transmembrane helix</keyword>
<keyword evidence="4" id="KW-1185">Reference proteome</keyword>
<dbReference type="PROSITE" id="PS00409">
    <property type="entry name" value="PROKAR_NTER_METHYL"/>
    <property type="match status" value="1"/>
</dbReference>
<sequence length="193" mass="20861">MFSISKKQRGFTLIELVVVIIVLAILAVIAAQKFLDIKRDAAISDVKATAAAYQQSLTFVHTRWQILGNQGAMNDLPGFGNNDLDINSFGYPIGSDKGNPMGQPKNIGRGQQGCVDLWNGLLTTPPSVAIANSNNDSDSDYESYRHQADVNPDGQTQCTYVLRTLGDSGNRNQAEIKIVYDSIAGTAQAVIKN</sequence>
<dbReference type="EMBL" id="JAMTCD010000012">
    <property type="protein sequence ID" value="MCT7942238.1"/>
    <property type="molecule type" value="Genomic_DNA"/>
</dbReference>
<dbReference type="RefSeq" id="WP_261298616.1">
    <property type="nucleotide sequence ID" value="NZ_JAMTCD010000012.1"/>
</dbReference>
<accession>A0A9X2WMS8</accession>
<keyword evidence="2" id="KW-0472">Membrane</keyword>
<dbReference type="Pfam" id="PF07963">
    <property type="entry name" value="N_methyl"/>
    <property type="match status" value="1"/>
</dbReference>
<evidence type="ECO:0000256" key="2">
    <source>
        <dbReference type="SAM" id="Phobius"/>
    </source>
</evidence>
<evidence type="ECO:0000313" key="3">
    <source>
        <dbReference type="EMBL" id="MCT7942238.1"/>
    </source>
</evidence>
<organism evidence="3 4">
    <name type="scientific">Shewanella holmiensis</name>
    <dbReference type="NCBI Taxonomy" id="2952222"/>
    <lineage>
        <taxon>Bacteria</taxon>
        <taxon>Pseudomonadati</taxon>
        <taxon>Pseudomonadota</taxon>
        <taxon>Gammaproteobacteria</taxon>
        <taxon>Alteromonadales</taxon>
        <taxon>Shewanellaceae</taxon>
        <taxon>Shewanella</taxon>
    </lineage>
</organism>
<dbReference type="Proteomes" id="UP001155546">
    <property type="component" value="Unassembled WGS sequence"/>
</dbReference>
<dbReference type="AlphaFoldDB" id="A0A9X2WMS8"/>
<evidence type="ECO:0000256" key="1">
    <source>
        <dbReference type="SAM" id="MobiDB-lite"/>
    </source>
</evidence>
<feature type="region of interest" description="Disordered" evidence="1">
    <location>
        <begin position="129"/>
        <end position="152"/>
    </location>
</feature>
<dbReference type="InterPro" id="IPR012902">
    <property type="entry name" value="N_methyl_site"/>
</dbReference>
<gene>
    <name evidence="3" type="ORF">NE535_10590</name>
</gene>
<comment type="caution">
    <text evidence="3">The sequence shown here is derived from an EMBL/GenBank/DDBJ whole genome shotgun (WGS) entry which is preliminary data.</text>
</comment>
<evidence type="ECO:0000313" key="4">
    <source>
        <dbReference type="Proteomes" id="UP001155546"/>
    </source>
</evidence>
<dbReference type="InterPro" id="IPR045584">
    <property type="entry name" value="Pilin-like"/>
</dbReference>
<dbReference type="Gene3D" id="3.30.700.10">
    <property type="entry name" value="Glycoprotein, Type 4 Pilin"/>
    <property type="match status" value="1"/>
</dbReference>
<keyword evidence="2" id="KW-0812">Transmembrane</keyword>
<name>A0A9X2WMS8_9GAMM</name>